<evidence type="ECO:0000259" key="1">
    <source>
        <dbReference type="PROSITE" id="PS51502"/>
    </source>
</evidence>
<comment type="caution">
    <text evidence="2">The sequence shown here is derived from an EMBL/GenBank/DDBJ whole genome shotgun (WGS) entry which is preliminary data.</text>
</comment>
<organism evidence="2 3">
    <name type="scientific">Microbacterium lacus</name>
    <dbReference type="NCBI Taxonomy" id="415217"/>
    <lineage>
        <taxon>Bacteria</taxon>
        <taxon>Bacillati</taxon>
        <taxon>Actinomycetota</taxon>
        <taxon>Actinomycetes</taxon>
        <taxon>Micrococcales</taxon>
        <taxon>Microbacteriaceae</taxon>
        <taxon>Microbacterium</taxon>
    </lineage>
</organism>
<accession>A0ABN2H151</accession>
<reference evidence="3" key="1">
    <citation type="journal article" date="2019" name="Int. J. Syst. Evol. Microbiol.">
        <title>The Global Catalogue of Microorganisms (GCM) 10K type strain sequencing project: providing services to taxonomists for standard genome sequencing and annotation.</title>
        <authorList>
            <consortium name="The Broad Institute Genomics Platform"/>
            <consortium name="The Broad Institute Genome Sequencing Center for Infectious Disease"/>
            <person name="Wu L."/>
            <person name="Ma J."/>
        </authorList>
    </citation>
    <scope>NUCLEOTIDE SEQUENCE [LARGE SCALE GENOMIC DNA]</scope>
    <source>
        <strain evidence="3">JCM 15575</strain>
    </source>
</reference>
<gene>
    <name evidence="2" type="ORF">GCM10009807_25220</name>
</gene>
<dbReference type="Gene3D" id="3.30.70.100">
    <property type="match status" value="1"/>
</dbReference>
<dbReference type="SUPFAM" id="SSF54909">
    <property type="entry name" value="Dimeric alpha+beta barrel"/>
    <property type="match status" value="1"/>
</dbReference>
<protein>
    <recommendedName>
        <fullName evidence="1">Stress-response A/B barrel domain-containing protein</fullName>
    </recommendedName>
</protein>
<dbReference type="Pfam" id="PF07876">
    <property type="entry name" value="Dabb"/>
    <property type="match status" value="1"/>
</dbReference>
<dbReference type="Proteomes" id="UP001500596">
    <property type="component" value="Unassembled WGS sequence"/>
</dbReference>
<name>A0ABN2H151_9MICO</name>
<dbReference type="InterPro" id="IPR011008">
    <property type="entry name" value="Dimeric_a/b-barrel"/>
</dbReference>
<keyword evidence="3" id="KW-1185">Reference proteome</keyword>
<dbReference type="InterPro" id="IPR013097">
    <property type="entry name" value="Dabb"/>
</dbReference>
<dbReference type="PROSITE" id="PS51502">
    <property type="entry name" value="S_R_A_B_BARREL"/>
    <property type="match status" value="1"/>
</dbReference>
<feature type="domain" description="Stress-response A/B barrel" evidence="1">
    <location>
        <begin position="12"/>
        <end position="105"/>
    </location>
</feature>
<sequence length="113" mass="11824">MTADAAPARTAILHVALFQWKPEVTAGDVEALVAALETMAAGIPEIRAYRCGANLRLRPSPADFAVVALVDDEAGLAAYLDAPSHAQVYAEHLTAMVLSRQAAQIEVPAGTSL</sequence>
<dbReference type="EMBL" id="BAAAPK010000001">
    <property type="protein sequence ID" value="GAA1680204.1"/>
    <property type="molecule type" value="Genomic_DNA"/>
</dbReference>
<proteinExistence type="predicted"/>
<evidence type="ECO:0000313" key="3">
    <source>
        <dbReference type="Proteomes" id="UP001500596"/>
    </source>
</evidence>
<dbReference type="SMART" id="SM00886">
    <property type="entry name" value="Dabb"/>
    <property type="match status" value="1"/>
</dbReference>
<evidence type="ECO:0000313" key="2">
    <source>
        <dbReference type="EMBL" id="GAA1680204.1"/>
    </source>
</evidence>
<dbReference type="RefSeq" id="WP_344055115.1">
    <property type="nucleotide sequence ID" value="NZ_BAAAPK010000001.1"/>
</dbReference>